<keyword evidence="3" id="KW-1185">Reference proteome</keyword>
<proteinExistence type="predicted"/>
<dbReference type="OrthoDB" id="2428213at2"/>
<feature type="transmembrane region" description="Helical" evidence="1">
    <location>
        <begin position="113"/>
        <end position="132"/>
    </location>
</feature>
<protein>
    <recommendedName>
        <fullName evidence="4">DUF4181 domain-containing protein</fullName>
    </recommendedName>
</protein>
<keyword evidence="1" id="KW-1133">Transmembrane helix</keyword>
<dbReference type="AlphaFoldDB" id="A0A511W4X3"/>
<evidence type="ECO:0000313" key="2">
    <source>
        <dbReference type="EMBL" id="GEN46154.1"/>
    </source>
</evidence>
<keyword evidence="1" id="KW-0812">Transmembrane</keyword>
<dbReference type="Pfam" id="PF13789">
    <property type="entry name" value="DUF4181"/>
    <property type="match status" value="1"/>
</dbReference>
<dbReference type="InterPro" id="IPR025441">
    <property type="entry name" value="DUF4181"/>
</dbReference>
<comment type="caution">
    <text evidence="2">The sequence shown here is derived from an EMBL/GenBank/DDBJ whole genome shotgun (WGS) entry which is preliminary data.</text>
</comment>
<keyword evidence="1" id="KW-0472">Membrane</keyword>
<dbReference type="RefSeq" id="WP_146816735.1">
    <property type="nucleotide sequence ID" value="NZ_BJYA01000013.1"/>
</dbReference>
<feature type="transmembrane region" description="Helical" evidence="1">
    <location>
        <begin position="78"/>
        <end position="101"/>
    </location>
</feature>
<evidence type="ECO:0008006" key="4">
    <source>
        <dbReference type="Google" id="ProtNLM"/>
    </source>
</evidence>
<organism evidence="2 3">
    <name type="scientific">Alkalibacillus haloalkaliphilus</name>
    <dbReference type="NCBI Taxonomy" id="94136"/>
    <lineage>
        <taxon>Bacteria</taxon>
        <taxon>Bacillati</taxon>
        <taxon>Bacillota</taxon>
        <taxon>Bacilli</taxon>
        <taxon>Bacillales</taxon>
        <taxon>Bacillaceae</taxon>
        <taxon>Alkalibacillus</taxon>
    </lineage>
</organism>
<name>A0A511W4X3_9BACI</name>
<sequence length="144" mass="16517">MSVMTWLIIFAIGLSFIIILQGTNILLRKAFNVDKVKTGFLKPYKINDQHLKINLIVRFGGGFLSLIIFFYVTSQPNLSNYIAFAFMLSWVVAEHLVNAFYEWKDSSTPRRAFVSLGESFALTMLVVIVIYFDLFGLLELYINT</sequence>
<feature type="transmembrane region" description="Helical" evidence="1">
    <location>
        <begin position="6"/>
        <end position="27"/>
    </location>
</feature>
<dbReference type="EMBL" id="BJYA01000013">
    <property type="protein sequence ID" value="GEN46154.1"/>
    <property type="molecule type" value="Genomic_DNA"/>
</dbReference>
<evidence type="ECO:0000313" key="3">
    <source>
        <dbReference type="Proteomes" id="UP000321440"/>
    </source>
</evidence>
<accession>A0A511W4X3</accession>
<evidence type="ECO:0000256" key="1">
    <source>
        <dbReference type="SAM" id="Phobius"/>
    </source>
</evidence>
<gene>
    <name evidence="2" type="ORF">AHA02nite_19300</name>
</gene>
<feature type="transmembrane region" description="Helical" evidence="1">
    <location>
        <begin position="55"/>
        <end position="72"/>
    </location>
</feature>
<reference evidence="2 3" key="1">
    <citation type="submission" date="2019-07" db="EMBL/GenBank/DDBJ databases">
        <title>Whole genome shotgun sequence of Alkalibacillus haloalkaliphilus NBRC 103110.</title>
        <authorList>
            <person name="Hosoyama A."/>
            <person name="Uohara A."/>
            <person name="Ohji S."/>
            <person name="Ichikawa N."/>
        </authorList>
    </citation>
    <scope>NUCLEOTIDE SEQUENCE [LARGE SCALE GENOMIC DNA]</scope>
    <source>
        <strain evidence="2 3">NBRC 103110</strain>
    </source>
</reference>
<dbReference type="Proteomes" id="UP000321440">
    <property type="component" value="Unassembled WGS sequence"/>
</dbReference>